<evidence type="ECO:0000259" key="4">
    <source>
        <dbReference type="PROSITE" id="PS50949"/>
    </source>
</evidence>
<evidence type="ECO:0000313" key="6">
    <source>
        <dbReference type="Proteomes" id="UP001157946"/>
    </source>
</evidence>
<dbReference type="Gene3D" id="1.10.10.10">
    <property type="entry name" value="Winged helix-like DNA-binding domain superfamily/Winged helix DNA-binding domain"/>
    <property type="match status" value="1"/>
</dbReference>
<dbReference type="Pfam" id="PF07840">
    <property type="entry name" value="FadR_C"/>
    <property type="match status" value="1"/>
</dbReference>
<dbReference type="InterPro" id="IPR011711">
    <property type="entry name" value="GntR_C"/>
</dbReference>
<dbReference type="AlphaFoldDB" id="A0AA45WJ87"/>
<dbReference type="Pfam" id="PF00392">
    <property type="entry name" value="GntR"/>
    <property type="match status" value="1"/>
</dbReference>
<dbReference type="RefSeq" id="WP_431606285.1">
    <property type="nucleotide sequence ID" value="NZ_FXTU01000001.1"/>
</dbReference>
<keyword evidence="6" id="KW-1185">Reference proteome</keyword>
<proteinExistence type="predicted"/>
<dbReference type="InterPro" id="IPR008920">
    <property type="entry name" value="TF_FadR/GntR_C"/>
</dbReference>
<dbReference type="PANTHER" id="PTHR43537:SF52">
    <property type="entry name" value="FATTY ACID METABOLISM REGULATOR PROTEIN"/>
    <property type="match status" value="1"/>
</dbReference>
<feature type="domain" description="HTH gntR-type" evidence="4">
    <location>
        <begin position="12"/>
        <end position="80"/>
    </location>
</feature>
<dbReference type="InterPro" id="IPR000524">
    <property type="entry name" value="Tscrpt_reg_HTH_GntR"/>
</dbReference>
<keyword evidence="3" id="KW-0804">Transcription</keyword>
<name>A0AA45WJ87_9BACL</name>
<dbReference type="GO" id="GO:0003700">
    <property type="term" value="F:DNA-binding transcription factor activity"/>
    <property type="evidence" value="ECO:0007669"/>
    <property type="project" value="InterPro"/>
</dbReference>
<dbReference type="CDD" id="cd07377">
    <property type="entry name" value="WHTH_GntR"/>
    <property type="match status" value="1"/>
</dbReference>
<dbReference type="InterPro" id="IPR036388">
    <property type="entry name" value="WH-like_DNA-bd_sf"/>
</dbReference>
<accession>A0AA45WJ87</accession>
<dbReference type="EMBL" id="FXTU01000001">
    <property type="protein sequence ID" value="SMP02543.1"/>
    <property type="molecule type" value="Genomic_DNA"/>
</dbReference>
<reference evidence="5" key="1">
    <citation type="submission" date="2017-05" db="EMBL/GenBank/DDBJ databases">
        <authorList>
            <person name="Varghese N."/>
            <person name="Submissions S."/>
        </authorList>
    </citation>
    <scope>NUCLEOTIDE SEQUENCE</scope>
    <source>
        <strain evidence="5">DSM 45262</strain>
    </source>
</reference>
<comment type="caution">
    <text evidence="5">The sequence shown here is derived from an EMBL/GenBank/DDBJ whole genome shotgun (WGS) entry which is preliminary data.</text>
</comment>
<dbReference type="PRINTS" id="PR00035">
    <property type="entry name" value="HTHGNTR"/>
</dbReference>
<dbReference type="GO" id="GO:0019217">
    <property type="term" value="P:regulation of fatty acid metabolic process"/>
    <property type="evidence" value="ECO:0007669"/>
    <property type="project" value="InterPro"/>
</dbReference>
<evidence type="ECO:0000256" key="2">
    <source>
        <dbReference type="ARBA" id="ARBA00023125"/>
    </source>
</evidence>
<dbReference type="Gene3D" id="1.20.120.530">
    <property type="entry name" value="GntR ligand-binding domain-like"/>
    <property type="match status" value="1"/>
</dbReference>
<gene>
    <name evidence="5" type="ORF">SAMN06265361_101356</name>
</gene>
<dbReference type="Proteomes" id="UP001157946">
    <property type="component" value="Unassembled WGS sequence"/>
</dbReference>
<evidence type="ECO:0000256" key="1">
    <source>
        <dbReference type="ARBA" id="ARBA00023015"/>
    </source>
</evidence>
<dbReference type="SMART" id="SM00345">
    <property type="entry name" value="HTH_GNTR"/>
    <property type="match status" value="1"/>
</dbReference>
<sequence>MQELVKQIDQPQRSSDRVERQLIKAILEAEYPAGSPLPSERELASRLGVGRPIVREVIQRLERDGWLAVRKGQPAIVKDFWQHGTLNTLVNIVRNSEKITGEVITHLLELRISLTPAYVRDAVANQRPKVVALLSTLEQLEDRADAFAAFDWHLQKSMANLSPNPIYVLILNSFEQVYLKMARLYFAESARREASRRYYHDLLEAALAQEATSAEQLARAMMTQSLEEWQNAIAGERR</sequence>
<dbReference type="SMART" id="SM00895">
    <property type="entry name" value="FCD"/>
    <property type="match status" value="1"/>
</dbReference>
<keyword evidence="1" id="KW-0805">Transcription regulation</keyword>
<evidence type="ECO:0000256" key="3">
    <source>
        <dbReference type="ARBA" id="ARBA00023163"/>
    </source>
</evidence>
<protein>
    <submittedName>
        <fullName evidence="5">Transcriptional regulator, GntR family</fullName>
    </submittedName>
</protein>
<dbReference type="InterPro" id="IPR036390">
    <property type="entry name" value="WH_DNA-bd_sf"/>
</dbReference>
<organism evidence="5 6">
    <name type="scientific">Laceyella tengchongensis</name>
    <dbReference type="NCBI Taxonomy" id="574699"/>
    <lineage>
        <taxon>Bacteria</taxon>
        <taxon>Bacillati</taxon>
        <taxon>Bacillota</taxon>
        <taxon>Bacilli</taxon>
        <taxon>Bacillales</taxon>
        <taxon>Thermoactinomycetaceae</taxon>
        <taxon>Laceyella</taxon>
    </lineage>
</organism>
<dbReference type="GO" id="GO:0003677">
    <property type="term" value="F:DNA binding"/>
    <property type="evidence" value="ECO:0007669"/>
    <property type="project" value="UniProtKB-KW"/>
</dbReference>
<keyword evidence="2" id="KW-0238">DNA-binding</keyword>
<dbReference type="SUPFAM" id="SSF48008">
    <property type="entry name" value="GntR ligand-binding domain-like"/>
    <property type="match status" value="1"/>
</dbReference>
<dbReference type="PROSITE" id="PS50949">
    <property type="entry name" value="HTH_GNTR"/>
    <property type="match status" value="1"/>
</dbReference>
<dbReference type="SUPFAM" id="SSF46785">
    <property type="entry name" value="Winged helix' DNA-binding domain"/>
    <property type="match status" value="1"/>
</dbReference>
<dbReference type="PANTHER" id="PTHR43537">
    <property type="entry name" value="TRANSCRIPTIONAL REGULATOR, GNTR FAMILY"/>
    <property type="match status" value="1"/>
</dbReference>
<dbReference type="GO" id="GO:0000062">
    <property type="term" value="F:fatty-acyl-CoA binding"/>
    <property type="evidence" value="ECO:0007669"/>
    <property type="project" value="InterPro"/>
</dbReference>
<evidence type="ECO:0000313" key="5">
    <source>
        <dbReference type="EMBL" id="SMP02543.1"/>
    </source>
</evidence>
<dbReference type="InterPro" id="IPR028374">
    <property type="entry name" value="FadR_C"/>
</dbReference>